<dbReference type="OrthoDB" id="92161at2759"/>
<dbReference type="Proteomes" id="UP000886523">
    <property type="component" value="Unassembled WGS sequence"/>
</dbReference>
<dbReference type="CDD" id="cd01741">
    <property type="entry name" value="GATase1_1"/>
    <property type="match status" value="1"/>
</dbReference>
<dbReference type="PROSITE" id="PS51273">
    <property type="entry name" value="GATASE_TYPE_1"/>
    <property type="match status" value="1"/>
</dbReference>
<protein>
    <recommendedName>
        <fullName evidence="1">Glutamine amidotransferase domain-containing protein</fullName>
    </recommendedName>
</protein>
<dbReference type="Gene3D" id="3.40.50.880">
    <property type="match status" value="1"/>
</dbReference>
<dbReference type="PANTHER" id="PTHR42695:SF5">
    <property type="entry name" value="GLUTAMINE AMIDOTRANSFERASE YLR126C-RELATED"/>
    <property type="match status" value="1"/>
</dbReference>
<evidence type="ECO:0000313" key="2">
    <source>
        <dbReference type="EMBL" id="KAF9519391.1"/>
    </source>
</evidence>
<dbReference type="Pfam" id="PF00117">
    <property type="entry name" value="GATase"/>
    <property type="match status" value="1"/>
</dbReference>
<dbReference type="SUPFAM" id="SSF52317">
    <property type="entry name" value="Class I glutamine amidotransferase-like"/>
    <property type="match status" value="1"/>
</dbReference>
<gene>
    <name evidence="2" type="ORF">BS47DRAFT_1375093</name>
</gene>
<proteinExistence type="predicted"/>
<dbReference type="GO" id="GO:0005634">
    <property type="term" value="C:nucleus"/>
    <property type="evidence" value="ECO:0007669"/>
    <property type="project" value="TreeGrafter"/>
</dbReference>
<keyword evidence="3" id="KW-1185">Reference proteome</keyword>
<dbReference type="EMBL" id="MU128918">
    <property type="protein sequence ID" value="KAF9519391.1"/>
    <property type="molecule type" value="Genomic_DNA"/>
</dbReference>
<comment type="caution">
    <text evidence="2">The sequence shown here is derived from an EMBL/GenBank/DDBJ whole genome shotgun (WGS) entry which is preliminary data.</text>
</comment>
<reference evidence="2" key="1">
    <citation type="journal article" date="2020" name="Nat. Commun.">
        <title>Large-scale genome sequencing of mycorrhizal fungi provides insights into the early evolution of symbiotic traits.</title>
        <authorList>
            <person name="Miyauchi S."/>
            <person name="Kiss E."/>
            <person name="Kuo A."/>
            <person name="Drula E."/>
            <person name="Kohler A."/>
            <person name="Sanchez-Garcia M."/>
            <person name="Morin E."/>
            <person name="Andreopoulos B."/>
            <person name="Barry K.W."/>
            <person name="Bonito G."/>
            <person name="Buee M."/>
            <person name="Carver A."/>
            <person name="Chen C."/>
            <person name="Cichocki N."/>
            <person name="Clum A."/>
            <person name="Culley D."/>
            <person name="Crous P.W."/>
            <person name="Fauchery L."/>
            <person name="Girlanda M."/>
            <person name="Hayes R.D."/>
            <person name="Keri Z."/>
            <person name="LaButti K."/>
            <person name="Lipzen A."/>
            <person name="Lombard V."/>
            <person name="Magnuson J."/>
            <person name="Maillard F."/>
            <person name="Murat C."/>
            <person name="Nolan M."/>
            <person name="Ohm R.A."/>
            <person name="Pangilinan J."/>
            <person name="Pereira M.F."/>
            <person name="Perotto S."/>
            <person name="Peter M."/>
            <person name="Pfister S."/>
            <person name="Riley R."/>
            <person name="Sitrit Y."/>
            <person name="Stielow J.B."/>
            <person name="Szollosi G."/>
            <person name="Zifcakova L."/>
            <person name="Stursova M."/>
            <person name="Spatafora J.W."/>
            <person name="Tedersoo L."/>
            <person name="Vaario L.M."/>
            <person name="Yamada A."/>
            <person name="Yan M."/>
            <person name="Wang P."/>
            <person name="Xu J."/>
            <person name="Bruns T."/>
            <person name="Baldrian P."/>
            <person name="Vilgalys R."/>
            <person name="Dunand C."/>
            <person name="Henrissat B."/>
            <person name="Grigoriev I.V."/>
            <person name="Hibbett D."/>
            <person name="Nagy L.G."/>
            <person name="Martin F.M."/>
        </authorList>
    </citation>
    <scope>NUCLEOTIDE SEQUENCE</scope>
    <source>
        <strain evidence="2">UP504</strain>
    </source>
</reference>
<feature type="domain" description="Glutamine amidotransferase" evidence="1">
    <location>
        <begin position="54"/>
        <end position="212"/>
    </location>
</feature>
<dbReference type="InterPro" id="IPR029062">
    <property type="entry name" value="Class_I_gatase-like"/>
</dbReference>
<dbReference type="GO" id="GO:0005829">
    <property type="term" value="C:cytosol"/>
    <property type="evidence" value="ECO:0007669"/>
    <property type="project" value="TreeGrafter"/>
</dbReference>
<organism evidence="2 3">
    <name type="scientific">Hydnum rufescens UP504</name>
    <dbReference type="NCBI Taxonomy" id="1448309"/>
    <lineage>
        <taxon>Eukaryota</taxon>
        <taxon>Fungi</taxon>
        <taxon>Dikarya</taxon>
        <taxon>Basidiomycota</taxon>
        <taxon>Agaricomycotina</taxon>
        <taxon>Agaricomycetes</taxon>
        <taxon>Cantharellales</taxon>
        <taxon>Hydnaceae</taxon>
        <taxon>Hydnum</taxon>
    </lineage>
</organism>
<dbReference type="PANTHER" id="PTHR42695">
    <property type="entry name" value="GLUTAMINE AMIDOTRANSFERASE YLR126C-RELATED"/>
    <property type="match status" value="1"/>
</dbReference>
<dbReference type="InterPro" id="IPR044992">
    <property type="entry name" value="ChyE-like"/>
</dbReference>
<sequence length="267" mass="29216">MGAIRLALLLCDTPIPSVRSVHGTYVEIYRRLLEESLNQAVAPHPEWTLDGYDVVKGHYPSEEALSQYHGILISGSAASAYAPLEWIPPVLQFLSRTATSHPQVKIIGICFGLQLVARAFGGECVPNKKGWELGVYEVDLTTAGKLIFGQDKLRIHQVHRDHVPSLPPRFHLLGSTDKCLVQGMVLPYGSAAEVASFSDIHILCLQGHPEFTTDIVQKVVDAREASGILDAPTAQEARRRAVLEHDGVNAVGKVIWKLFGLSFLPSV</sequence>
<name>A0A9P6BAR7_9AGAM</name>
<evidence type="ECO:0000259" key="1">
    <source>
        <dbReference type="Pfam" id="PF00117"/>
    </source>
</evidence>
<dbReference type="AlphaFoldDB" id="A0A9P6BAR7"/>
<accession>A0A9P6BAR7</accession>
<dbReference type="InterPro" id="IPR017926">
    <property type="entry name" value="GATASE"/>
</dbReference>
<evidence type="ECO:0000313" key="3">
    <source>
        <dbReference type="Proteomes" id="UP000886523"/>
    </source>
</evidence>